<name>A0A9D7XTY7_9BACT</name>
<organism evidence="2 3">
    <name type="scientific">Candidatus Opimibacter skivensis</name>
    <dbReference type="NCBI Taxonomy" id="2982028"/>
    <lineage>
        <taxon>Bacteria</taxon>
        <taxon>Pseudomonadati</taxon>
        <taxon>Bacteroidota</taxon>
        <taxon>Saprospiria</taxon>
        <taxon>Saprospirales</taxon>
        <taxon>Saprospiraceae</taxon>
        <taxon>Candidatus Opimibacter</taxon>
    </lineage>
</organism>
<feature type="region of interest" description="Disordered" evidence="1">
    <location>
        <begin position="29"/>
        <end position="59"/>
    </location>
</feature>
<dbReference type="AlphaFoldDB" id="A0A9D7XTY7"/>
<dbReference type="EMBL" id="JADKGY010000009">
    <property type="protein sequence ID" value="MBK9983142.1"/>
    <property type="molecule type" value="Genomic_DNA"/>
</dbReference>
<reference evidence="2 3" key="1">
    <citation type="submission" date="2020-10" db="EMBL/GenBank/DDBJ databases">
        <title>Connecting structure to function with the recovery of over 1000 high-quality activated sludge metagenome-assembled genomes encoding full-length rRNA genes using long-read sequencing.</title>
        <authorList>
            <person name="Singleton C.M."/>
            <person name="Petriglieri F."/>
            <person name="Kristensen J.M."/>
            <person name="Kirkegaard R.H."/>
            <person name="Michaelsen T.Y."/>
            <person name="Andersen M.H."/>
            <person name="Karst S.M."/>
            <person name="Dueholm M.S."/>
            <person name="Nielsen P.H."/>
            <person name="Albertsen M."/>
        </authorList>
    </citation>
    <scope>NUCLEOTIDE SEQUENCE [LARGE SCALE GENOMIC DNA]</scope>
    <source>
        <strain evidence="2">Ribe_18-Q3-R11-54_MAXAC.273</strain>
    </source>
</reference>
<gene>
    <name evidence="2" type="ORF">IPP15_12110</name>
</gene>
<sequence>MPIPCTMVAPEKMRYKSNAKRYFMVKKKNIRQQIKPESHRDTTSGGTTSRATTSRATMV</sequence>
<feature type="compositionally biased region" description="Low complexity" evidence="1">
    <location>
        <begin position="43"/>
        <end position="59"/>
    </location>
</feature>
<dbReference type="Proteomes" id="UP000808337">
    <property type="component" value="Unassembled WGS sequence"/>
</dbReference>
<evidence type="ECO:0000313" key="3">
    <source>
        <dbReference type="Proteomes" id="UP000808337"/>
    </source>
</evidence>
<evidence type="ECO:0000256" key="1">
    <source>
        <dbReference type="SAM" id="MobiDB-lite"/>
    </source>
</evidence>
<comment type="caution">
    <text evidence="2">The sequence shown here is derived from an EMBL/GenBank/DDBJ whole genome shotgun (WGS) entry which is preliminary data.</text>
</comment>
<accession>A0A9D7XTY7</accession>
<protein>
    <submittedName>
        <fullName evidence="2">Uncharacterized protein</fullName>
    </submittedName>
</protein>
<proteinExistence type="predicted"/>
<evidence type="ECO:0000313" key="2">
    <source>
        <dbReference type="EMBL" id="MBK9983142.1"/>
    </source>
</evidence>